<gene>
    <name evidence="1" type="ORF">CC84DRAFT_570386</name>
</gene>
<dbReference type="EMBL" id="KV441550">
    <property type="protein sequence ID" value="OAG08301.1"/>
    <property type="molecule type" value="Genomic_DNA"/>
</dbReference>
<dbReference type="InParanoid" id="A0A177CM20"/>
<reference evidence="1 2" key="1">
    <citation type="submission" date="2016-05" db="EMBL/GenBank/DDBJ databases">
        <title>Comparative analysis of secretome profiles of manganese(II)-oxidizing ascomycete fungi.</title>
        <authorList>
            <consortium name="DOE Joint Genome Institute"/>
            <person name="Zeiner C.A."/>
            <person name="Purvine S.O."/>
            <person name="Zink E.M."/>
            <person name="Wu S."/>
            <person name="Pasa-Tolic L."/>
            <person name="Chaput D.L."/>
            <person name="Haridas S."/>
            <person name="Grigoriev I.V."/>
            <person name="Santelli C.M."/>
            <person name="Hansel C.M."/>
        </authorList>
    </citation>
    <scope>NUCLEOTIDE SEQUENCE [LARGE SCALE GENOMIC DNA]</scope>
    <source>
        <strain evidence="1 2">AP3s5-JAC2a</strain>
    </source>
</reference>
<keyword evidence="2" id="KW-1185">Reference proteome</keyword>
<dbReference type="RefSeq" id="XP_018038666.1">
    <property type="nucleotide sequence ID" value="XM_018186721.1"/>
</dbReference>
<dbReference type="GeneID" id="28770207"/>
<dbReference type="OrthoDB" id="10435954at2759"/>
<evidence type="ECO:0000313" key="1">
    <source>
        <dbReference type="EMBL" id="OAG08301.1"/>
    </source>
</evidence>
<proteinExistence type="predicted"/>
<name>A0A177CM20_9PLEO</name>
<protein>
    <submittedName>
        <fullName evidence="1">Uncharacterized protein</fullName>
    </submittedName>
</protein>
<accession>A0A177CM20</accession>
<dbReference type="Proteomes" id="UP000077069">
    <property type="component" value="Unassembled WGS sequence"/>
</dbReference>
<dbReference type="AlphaFoldDB" id="A0A177CM20"/>
<evidence type="ECO:0000313" key="2">
    <source>
        <dbReference type="Proteomes" id="UP000077069"/>
    </source>
</evidence>
<sequence>MPRDRVLDLLATRRAIARQSLRCCRALQSWCGAGKGSHVAGRPLDTGSERQRRAMIGMFRSRSPQHDNCGALWCHRSITCQHEDSRRGLESLTGGWWVCEALWKRIVKATASLVMPQEFNRSSHVAESQKSSGRMAAHQCTCWIRLERVPADAQYTTQVAFISMKTCRV</sequence>
<organism evidence="1 2">
    <name type="scientific">Paraphaeosphaeria sporulosa</name>
    <dbReference type="NCBI Taxonomy" id="1460663"/>
    <lineage>
        <taxon>Eukaryota</taxon>
        <taxon>Fungi</taxon>
        <taxon>Dikarya</taxon>
        <taxon>Ascomycota</taxon>
        <taxon>Pezizomycotina</taxon>
        <taxon>Dothideomycetes</taxon>
        <taxon>Pleosporomycetidae</taxon>
        <taxon>Pleosporales</taxon>
        <taxon>Massarineae</taxon>
        <taxon>Didymosphaeriaceae</taxon>
        <taxon>Paraphaeosphaeria</taxon>
    </lineage>
</organism>